<keyword evidence="4 8" id="KW-0732">Signal</keyword>
<keyword evidence="7 8" id="KW-0482">Metalloprotease</keyword>
<evidence type="ECO:0000256" key="5">
    <source>
        <dbReference type="ARBA" id="ARBA00022801"/>
    </source>
</evidence>
<dbReference type="Pfam" id="PF07504">
    <property type="entry name" value="FTP"/>
    <property type="match status" value="1"/>
</dbReference>
<dbReference type="PANTHER" id="PTHR33794:SF1">
    <property type="entry name" value="BACILLOLYSIN"/>
    <property type="match status" value="1"/>
</dbReference>
<evidence type="ECO:0000259" key="10">
    <source>
        <dbReference type="Pfam" id="PF02868"/>
    </source>
</evidence>
<evidence type="ECO:0000256" key="3">
    <source>
        <dbReference type="ARBA" id="ARBA00022723"/>
    </source>
</evidence>
<dbReference type="InterPro" id="IPR050728">
    <property type="entry name" value="Zinc_Metalloprotease_M4"/>
</dbReference>
<evidence type="ECO:0000256" key="8">
    <source>
        <dbReference type="RuleBase" id="RU366073"/>
    </source>
</evidence>
<accession>A0ABP6ZPI7</accession>
<keyword evidence="5 8" id="KW-0378">Hydrolase</keyword>
<feature type="chain" id="PRO_5044980544" description="Neutral metalloproteinase" evidence="8">
    <location>
        <begin position="26"/>
        <end position="493"/>
    </location>
</feature>
<comment type="function">
    <text evidence="8">Extracellular zinc metalloprotease.</text>
</comment>
<keyword evidence="8" id="KW-0964">Secreted</keyword>
<sequence>MPLSSVMVTGVLLAGLVTAPPVAYAAPGEELHALRTVTGPGGVTHVHYDRVYQGLPVLGGDVIVHGDRAAESRTLSPLTTLSTTPRLSGPAAATIAAKRFPYRPSGSPRLVIEALGDDAAARVPALAWDVLLTGTRPGGLPTALHVLVDAATGAVRTTYDDVQADTGHGFHSGDVPLTTMIYSDEPNRKYLRDPSRGNFATYDADTRRFYTDPDGDWADGTPTHPQTAAVDVQWATAATYDFYKQTFGYTLLYNSETSDGPSTLYAGVHEGDNLSNAYWSAQCHCMRFGDGDRTRTNSYTSLDVVAHEATHSVIARTAKLAYTGEAGGLNEATADIAGNLVEFFAANPADEPDYLVGEKVWKAGPLRYMDRPSRDGVSADCWSPAVGSLDVHRSSGVGNHAFYLLANGSGTSDWGDSPTCDGTTVTGVGRDTAARLWFHALTAQWTSATGYAEARAGMLAAATELYGQCGAEYRAVQAAWSGVAVTGADQPCP</sequence>
<dbReference type="CDD" id="cd09597">
    <property type="entry name" value="M4_TLP"/>
    <property type="match status" value="1"/>
</dbReference>
<evidence type="ECO:0000256" key="1">
    <source>
        <dbReference type="ARBA" id="ARBA00009388"/>
    </source>
</evidence>
<dbReference type="Pfam" id="PF02868">
    <property type="entry name" value="Peptidase_M4_C"/>
    <property type="match status" value="1"/>
</dbReference>
<feature type="domain" description="Peptidase M4" evidence="9">
    <location>
        <begin position="166"/>
        <end position="314"/>
    </location>
</feature>
<dbReference type="InterPro" id="IPR013856">
    <property type="entry name" value="Peptidase_M4_domain"/>
</dbReference>
<evidence type="ECO:0000256" key="6">
    <source>
        <dbReference type="ARBA" id="ARBA00022833"/>
    </source>
</evidence>
<dbReference type="EC" id="3.4.24.-" evidence="8"/>
<protein>
    <recommendedName>
        <fullName evidence="8">Neutral metalloproteinase</fullName>
        <ecNumber evidence="8">3.4.24.-</ecNumber>
    </recommendedName>
</protein>
<feature type="signal peptide" evidence="8">
    <location>
        <begin position="1"/>
        <end position="25"/>
    </location>
</feature>
<dbReference type="InterPro" id="IPR001570">
    <property type="entry name" value="Peptidase_M4_C_domain"/>
</dbReference>
<evidence type="ECO:0000313" key="12">
    <source>
        <dbReference type="EMBL" id="GAA3615139.1"/>
    </source>
</evidence>
<evidence type="ECO:0000256" key="7">
    <source>
        <dbReference type="ARBA" id="ARBA00023049"/>
    </source>
</evidence>
<dbReference type="PRINTS" id="PR00730">
    <property type="entry name" value="THERMOLYSIN"/>
</dbReference>
<keyword evidence="3" id="KW-0479">Metal-binding</keyword>
<dbReference type="PANTHER" id="PTHR33794">
    <property type="entry name" value="BACILLOLYSIN"/>
    <property type="match status" value="1"/>
</dbReference>
<comment type="similarity">
    <text evidence="1 8">Belongs to the peptidase M4 family.</text>
</comment>
<dbReference type="InterPro" id="IPR011096">
    <property type="entry name" value="FTP_domain"/>
</dbReference>
<feature type="domain" description="FTP" evidence="11">
    <location>
        <begin position="30"/>
        <end position="68"/>
    </location>
</feature>
<evidence type="ECO:0000256" key="4">
    <source>
        <dbReference type="ARBA" id="ARBA00022729"/>
    </source>
</evidence>
<comment type="cofactor">
    <cofactor evidence="8">
        <name>Zn(2+)</name>
        <dbReference type="ChEBI" id="CHEBI:29105"/>
    </cofactor>
</comment>
<gene>
    <name evidence="12" type="ORF">GCM10022419_120460</name>
</gene>
<proteinExistence type="inferred from homology"/>
<feature type="domain" description="Peptidase M4 C-terminal" evidence="10">
    <location>
        <begin position="318"/>
        <end position="485"/>
    </location>
</feature>
<evidence type="ECO:0000259" key="11">
    <source>
        <dbReference type="Pfam" id="PF07504"/>
    </source>
</evidence>
<dbReference type="SUPFAM" id="SSF55486">
    <property type="entry name" value="Metalloproteases ('zincins'), catalytic domain"/>
    <property type="match status" value="1"/>
</dbReference>
<keyword evidence="2 8" id="KW-0645">Protease</keyword>
<keyword evidence="6 8" id="KW-0862">Zinc</keyword>
<dbReference type="Proteomes" id="UP001500630">
    <property type="component" value="Unassembled WGS sequence"/>
</dbReference>
<dbReference type="Pfam" id="PF01447">
    <property type="entry name" value="Peptidase_M4"/>
    <property type="match status" value="1"/>
</dbReference>
<dbReference type="InterPro" id="IPR027268">
    <property type="entry name" value="Peptidase_M4/M1_CTD_sf"/>
</dbReference>
<evidence type="ECO:0000259" key="9">
    <source>
        <dbReference type="Pfam" id="PF01447"/>
    </source>
</evidence>
<organism evidence="12 13">
    <name type="scientific">Nonomuraea rosea</name>
    <dbReference type="NCBI Taxonomy" id="638574"/>
    <lineage>
        <taxon>Bacteria</taxon>
        <taxon>Bacillati</taxon>
        <taxon>Actinomycetota</taxon>
        <taxon>Actinomycetes</taxon>
        <taxon>Streptosporangiales</taxon>
        <taxon>Streptosporangiaceae</taxon>
        <taxon>Nonomuraea</taxon>
    </lineage>
</organism>
<evidence type="ECO:0000256" key="2">
    <source>
        <dbReference type="ARBA" id="ARBA00022670"/>
    </source>
</evidence>
<dbReference type="InterPro" id="IPR023612">
    <property type="entry name" value="Peptidase_M4"/>
</dbReference>
<reference evidence="13" key="1">
    <citation type="journal article" date="2019" name="Int. J. Syst. Evol. Microbiol.">
        <title>The Global Catalogue of Microorganisms (GCM) 10K type strain sequencing project: providing services to taxonomists for standard genome sequencing and annotation.</title>
        <authorList>
            <consortium name="The Broad Institute Genomics Platform"/>
            <consortium name="The Broad Institute Genome Sequencing Center for Infectious Disease"/>
            <person name="Wu L."/>
            <person name="Ma J."/>
        </authorList>
    </citation>
    <scope>NUCLEOTIDE SEQUENCE [LARGE SCALE GENOMIC DNA]</scope>
    <source>
        <strain evidence="13">JCM 17326</strain>
    </source>
</reference>
<dbReference type="EMBL" id="BAABDQ010000052">
    <property type="protein sequence ID" value="GAA3615139.1"/>
    <property type="molecule type" value="Genomic_DNA"/>
</dbReference>
<comment type="caution">
    <text evidence="12">The sequence shown here is derived from an EMBL/GenBank/DDBJ whole genome shotgun (WGS) entry which is preliminary data.</text>
</comment>
<keyword evidence="13" id="KW-1185">Reference proteome</keyword>
<dbReference type="Gene3D" id="1.10.390.10">
    <property type="entry name" value="Neutral Protease Domain 2"/>
    <property type="match status" value="1"/>
</dbReference>
<evidence type="ECO:0000313" key="13">
    <source>
        <dbReference type="Proteomes" id="UP001500630"/>
    </source>
</evidence>
<comment type="subcellular location">
    <subcellularLocation>
        <location evidence="8">Secreted</location>
    </subcellularLocation>
</comment>
<dbReference type="Gene3D" id="3.10.450.490">
    <property type="match status" value="1"/>
</dbReference>
<dbReference type="Gene3D" id="3.10.170.10">
    <property type="match status" value="1"/>
</dbReference>
<name>A0ABP6ZPI7_9ACTN</name>